<proteinExistence type="predicted"/>
<protein>
    <submittedName>
        <fullName evidence="2">Uncharacterized protein</fullName>
    </submittedName>
</protein>
<feature type="region of interest" description="Disordered" evidence="1">
    <location>
        <begin position="69"/>
        <end position="125"/>
    </location>
</feature>
<reference evidence="2 3" key="1">
    <citation type="journal article" date="2018" name="Biotechnol. Biofuels">
        <title>Integrative visual omics of the white-rot fungus Polyporus brumalis exposes the biotechnological potential of its oxidative enzymes for delignifying raw plant biomass.</title>
        <authorList>
            <person name="Miyauchi S."/>
            <person name="Rancon A."/>
            <person name="Drula E."/>
            <person name="Hage H."/>
            <person name="Chaduli D."/>
            <person name="Favel A."/>
            <person name="Grisel S."/>
            <person name="Henrissat B."/>
            <person name="Herpoel-Gimbert I."/>
            <person name="Ruiz-Duenas F.J."/>
            <person name="Chevret D."/>
            <person name="Hainaut M."/>
            <person name="Lin J."/>
            <person name="Wang M."/>
            <person name="Pangilinan J."/>
            <person name="Lipzen A."/>
            <person name="Lesage-Meessen L."/>
            <person name="Navarro D."/>
            <person name="Riley R."/>
            <person name="Grigoriev I.V."/>
            <person name="Zhou S."/>
            <person name="Raouche S."/>
            <person name="Rosso M.N."/>
        </authorList>
    </citation>
    <scope>NUCLEOTIDE SEQUENCE [LARGE SCALE GENOMIC DNA]</scope>
    <source>
        <strain evidence="2 3">BRFM 1820</strain>
    </source>
</reference>
<evidence type="ECO:0000256" key="1">
    <source>
        <dbReference type="SAM" id="MobiDB-lite"/>
    </source>
</evidence>
<feature type="compositionally biased region" description="Polar residues" evidence="1">
    <location>
        <begin position="96"/>
        <end position="117"/>
    </location>
</feature>
<evidence type="ECO:0000313" key="2">
    <source>
        <dbReference type="EMBL" id="RDX39554.1"/>
    </source>
</evidence>
<dbReference type="Proteomes" id="UP000256964">
    <property type="component" value="Unassembled WGS sequence"/>
</dbReference>
<keyword evidence="3" id="KW-1185">Reference proteome</keyword>
<sequence length="166" mass="18100">MRGGDDGGRGTWSKTPRRCTHICVSDPGQTCHARRPRSGHGSMFGHAKVRTVHTRDRFASAASPFVPHRAQRRLGASSSQGRMRMLHRGPWPDVQGTRTVSTGVSDHSRAGYNSISPDPNEVSHRDRCVGATGSWLSRLEAARWAASSVMALQAHTIRTANTRHAA</sequence>
<dbReference type="EMBL" id="KZ857755">
    <property type="protein sequence ID" value="RDX39554.1"/>
    <property type="molecule type" value="Genomic_DNA"/>
</dbReference>
<dbReference type="AlphaFoldDB" id="A0A371CH03"/>
<evidence type="ECO:0000313" key="3">
    <source>
        <dbReference type="Proteomes" id="UP000256964"/>
    </source>
</evidence>
<name>A0A371CH03_9APHY</name>
<organism evidence="2 3">
    <name type="scientific">Lentinus brumalis</name>
    <dbReference type="NCBI Taxonomy" id="2498619"/>
    <lineage>
        <taxon>Eukaryota</taxon>
        <taxon>Fungi</taxon>
        <taxon>Dikarya</taxon>
        <taxon>Basidiomycota</taxon>
        <taxon>Agaricomycotina</taxon>
        <taxon>Agaricomycetes</taxon>
        <taxon>Polyporales</taxon>
        <taxon>Polyporaceae</taxon>
        <taxon>Lentinus</taxon>
    </lineage>
</organism>
<gene>
    <name evidence="2" type="ORF">OH76DRAFT_709556</name>
</gene>
<accession>A0A371CH03</accession>